<comment type="caution">
    <text evidence="2">The sequence shown here is derived from an EMBL/GenBank/DDBJ whole genome shotgun (WGS) entry which is preliminary data.</text>
</comment>
<evidence type="ECO:0000313" key="2">
    <source>
        <dbReference type="EMBL" id="GBP30821.1"/>
    </source>
</evidence>
<feature type="compositionally biased region" description="Basic residues" evidence="1">
    <location>
        <begin position="8"/>
        <end position="20"/>
    </location>
</feature>
<name>A0A4C1UWG0_EUMVA</name>
<reference evidence="2 3" key="1">
    <citation type="journal article" date="2019" name="Commun. Biol.">
        <title>The bagworm genome reveals a unique fibroin gene that provides high tensile strength.</title>
        <authorList>
            <person name="Kono N."/>
            <person name="Nakamura H."/>
            <person name="Ohtoshi R."/>
            <person name="Tomita M."/>
            <person name="Numata K."/>
            <person name="Arakawa K."/>
        </authorList>
    </citation>
    <scope>NUCLEOTIDE SEQUENCE [LARGE SCALE GENOMIC DNA]</scope>
</reference>
<evidence type="ECO:0000313" key="3">
    <source>
        <dbReference type="Proteomes" id="UP000299102"/>
    </source>
</evidence>
<dbReference type="AlphaFoldDB" id="A0A4C1UWG0"/>
<protein>
    <submittedName>
        <fullName evidence="2">Uncharacterized protein</fullName>
    </submittedName>
</protein>
<dbReference type="Proteomes" id="UP000299102">
    <property type="component" value="Unassembled WGS sequence"/>
</dbReference>
<dbReference type="EMBL" id="BGZK01000237">
    <property type="protein sequence ID" value="GBP30821.1"/>
    <property type="molecule type" value="Genomic_DNA"/>
</dbReference>
<feature type="region of interest" description="Disordered" evidence="1">
    <location>
        <begin position="1"/>
        <end position="20"/>
    </location>
</feature>
<keyword evidence="3" id="KW-1185">Reference proteome</keyword>
<organism evidence="2 3">
    <name type="scientific">Eumeta variegata</name>
    <name type="common">Bagworm moth</name>
    <name type="synonym">Eumeta japonica</name>
    <dbReference type="NCBI Taxonomy" id="151549"/>
    <lineage>
        <taxon>Eukaryota</taxon>
        <taxon>Metazoa</taxon>
        <taxon>Ecdysozoa</taxon>
        <taxon>Arthropoda</taxon>
        <taxon>Hexapoda</taxon>
        <taxon>Insecta</taxon>
        <taxon>Pterygota</taxon>
        <taxon>Neoptera</taxon>
        <taxon>Endopterygota</taxon>
        <taxon>Lepidoptera</taxon>
        <taxon>Glossata</taxon>
        <taxon>Ditrysia</taxon>
        <taxon>Tineoidea</taxon>
        <taxon>Psychidae</taxon>
        <taxon>Oiketicinae</taxon>
        <taxon>Eumeta</taxon>
    </lineage>
</organism>
<accession>A0A4C1UWG0</accession>
<evidence type="ECO:0000256" key="1">
    <source>
        <dbReference type="SAM" id="MobiDB-lite"/>
    </source>
</evidence>
<gene>
    <name evidence="2" type="ORF">EVAR_82563_1</name>
</gene>
<proteinExistence type="predicted"/>
<sequence>MQYAHAPSRTRRTLPRPGRRNGHRLFGDFVRYIAFSYSLSLLKGRPVQSREACPGASLSVHAAARRASLLCSYRTPHAAATAPSAAARRSRSRPIVIKCESPAAVGAGENAFSFNFAQSRSVMSARAQRYL</sequence>